<dbReference type="AlphaFoldDB" id="A0A099GM79"/>
<dbReference type="Proteomes" id="UP000029858">
    <property type="component" value="Unassembled WGS sequence"/>
</dbReference>
<gene>
    <name evidence="1" type="ORF">IX56_01490</name>
</gene>
<reference evidence="1 2" key="2">
    <citation type="submission" date="2014-10" db="EMBL/GenBank/DDBJ databases">
        <title>Paracoccus sanguinis sp. nov., isolated from clinical specimens of New York State patients.</title>
        <authorList>
            <person name="Mingle L.A."/>
            <person name="Cole J.A."/>
            <person name="Lapierre P."/>
            <person name="Musser K.A."/>
        </authorList>
    </citation>
    <scope>NUCLEOTIDE SEQUENCE [LARGE SCALE GENOMIC DNA]</scope>
    <source>
        <strain evidence="1 2">5503</strain>
    </source>
</reference>
<dbReference type="RefSeq" id="WP_036706708.1">
    <property type="nucleotide sequence ID" value="NZ_JRKQ01000003.1"/>
</dbReference>
<dbReference type="EMBL" id="JRKQ01000003">
    <property type="protein sequence ID" value="KGJ23622.1"/>
    <property type="molecule type" value="Genomic_DNA"/>
</dbReference>
<protein>
    <submittedName>
        <fullName evidence="1">Uncharacterized protein</fullName>
    </submittedName>
</protein>
<comment type="caution">
    <text evidence="1">The sequence shown here is derived from an EMBL/GenBank/DDBJ whole genome shotgun (WGS) entry which is preliminary data.</text>
</comment>
<name>A0A099GM79_9RHOB</name>
<evidence type="ECO:0000313" key="1">
    <source>
        <dbReference type="EMBL" id="KGJ23622.1"/>
    </source>
</evidence>
<sequence length="67" mass="7574">MTREAALEIGKWLEARGRLHQPIASLTLGDLEAMASNAISRWIVLQAQRLHRQDWPQDDPIAMLLLG</sequence>
<evidence type="ECO:0000313" key="2">
    <source>
        <dbReference type="Proteomes" id="UP000029858"/>
    </source>
</evidence>
<organism evidence="1 2">
    <name type="scientific">Paracoccus sanguinis</name>
    <dbReference type="NCBI Taxonomy" id="1545044"/>
    <lineage>
        <taxon>Bacteria</taxon>
        <taxon>Pseudomonadati</taxon>
        <taxon>Pseudomonadota</taxon>
        <taxon>Alphaproteobacteria</taxon>
        <taxon>Rhodobacterales</taxon>
        <taxon>Paracoccaceae</taxon>
        <taxon>Paracoccus</taxon>
    </lineage>
</organism>
<proteinExistence type="predicted"/>
<reference evidence="1 2" key="1">
    <citation type="submission" date="2014-09" db="EMBL/GenBank/DDBJ databases">
        <authorList>
            <person name="McGinnis J.M."/>
            <person name="Wolfgang W.J."/>
        </authorList>
    </citation>
    <scope>NUCLEOTIDE SEQUENCE [LARGE SCALE GENOMIC DNA]</scope>
    <source>
        <strain evidence="1 2">5503</strain>
    </source>
</reference>
<accession>A0A099GM79</accession>